<reference evidence="2" key="1">
    <citation type="submission" date="2017-03" db="EMBL/GenBank/DDBJ databases">
        <title>Phytopthora megakarya and P. palmivora, two closely related causual agents of cacao black pod achieved similar genome size and gene model numbers by different mechanisms.</title>
        <authorList>
            <person name="Ali S."/>
            <person name="Shao J."/>
            <person name="Larry D.J."/>
            <person name="Kronmiller B."/>
            <person name="Shen D."/>
            <person name="Strem M.D."/>
            <person name="Melnick R.L."/>
            <person name="Guiltinan M.J."/>
            <person name="Tyler B.M."/>
            <person name="Meinhardt L.W."/>
            <person name="Bailey B.A."/>
        </authorList>
    </citation>
    <scope>NUCLEOTIDE SEQUENCE [LARGE SCALE GENOMIC DNA]</scope>
    <source>
        <strain evidence="2">zdho120</strain>
    </source>
</reference>
<dbReference type="SUPFAM" id="SSF140860">
    <property type="entry name" value="Pseudo ankyrin repeat-like"/>
    <property type="match status" value="1"/>
</dbReference>
<dbReference type="AlphaFoldDB" id="A0A225VG96"/>
<protein>
    <recommendedName>
        <fullName evidence="3">Ankyrin repeat-containing domain</fullName>
    </recommendedName>
</protein>
<dbReference type="InterPro" id="IPR052050">
    <property type="entry name" value="SecEffector_AnkRepeat"/>
</dbReference>
<organism evidence="1 2">
    <name type="scientific">Phytophthora megakarya</name>
    <dbReference type="NCBI Taxonomy" id="4795"/>
    <lineage>
        <taxon>Eukaryota</taxon>
        <taxon>Sar</taxon>
        <taxon>Stramenopiles</taxon>
        <taxon>Oomycota</taxon>
        <taxon>Peronosporomycetes</taxon>
        <taxon>Peronosporales</taxon>
        <taxon>Peronosporaceae</taxon>
        <taxon>Phytophthora</taxon>
    </lineage>
</organism>
<accession>A0A225VG96</accession>
<dbReference type="EMBL" id="NBNE01004874">
    <property type="protein sequence ID" value="OWZ04601.1"/>
    <property type="molecule type" value="Genomic_DNA"/>
</dbReference>
<dbReference type="Gene3D" id="1.25.40.20">
    <property type="entry name" value="Ankyrin repeat-containing domain"/>
    <property type="match status" value="1"/>
</dbReference>
<dbReference type="InterPro" id="IPR002110">
    <property type="entry name" value="Ankyrin_rpt"/>
</dbReference>
<dbReference type="InterPro" id="IPR036770">
    <property type="entry name" value="Ankyrin_rpt-contain_sf"/>
</dbReference>
<proteinExistence type="predicted"/>
<gene>
    <name evidence="1" type="ORF">PHMEG_00023469</name>
</gene>
<evidence type="ECO:0008006" key="3">
    <source>
        <dbReference type="Google" id="ProtNLM"/>
    </source>
</evidence>
<dbReference type="PANTHER" id="PTHR46586:SF3">
    <property type="entry name" value="ANKYRIN REPEAT-CONTAINING PROTEIN"/>
    <property type="match status" value="1"/>
</dbReference>
<evidence type="ECO:0000313" key="1">
    <source>
        <dbReference type="EMBL" id="OWZ04601.1"/>
    </source>
</evidence>
<dbReference type="Proteomes" id="UP000198211">
    <property type="component" value="Unassembled WGS sequence"/>
</dbReference>
<dbReference type="PANTHER" id="PTHR46586">
    <property type="entry name" value="ANKYRIN REPEAT-CONTAINING PROTEIN"/>
    <property type="match status" value="1"/>
</dbReference>
<dbReference type="STRING" id="4795.A0A225VG96"/>
<sequence>MWILKKDFKRALEEVVVHGNLEVVKWLHVIATTTNWYRAISNASQKTKCTIAAMNGAAANGHLSVVEWLHDSIRQAYTTEAMDGAARNGHLDVVRWLHENCTEDCSEKAILRAASFRDGAVAISCLR</sequence>
<dbReference type="Pfam" id="PF12796">
    <property type="entry name" value="Ank_2"/>
    <property type="match status" value="1"/>
</dbReference>
<evidence type="ECO:0000313" key="2">
    <source>
        <dbReference type="Proteomes" id="UP000198211"/>
    </source>
</evidence>
<name>A0A225VG96_9STRA</name>
<dbReference type="OrthoDB" id="67499at2759"/>
<keyword evidence="2" id="KW-1185">Reference proteome</keyword>
<comment type="caution">
    <text evidence="1">The sequence shown here is derived from an EMBL/GenBank/DDBJ whole genome shotgun (WGS) entry which is preliminary data.</text>
</comment>